<dbReference type="EMBL" id="JAGRRH010000009">
    <property type="protein sequence ID" value="KAG7364147.1"/>
    <property type="molecule type" value="Genomic_DNA"/>
</dbReference>
<protein>
    <submittedName>
        <fullName evidence="2">Uncharacterized protein</fullName>
    </submittedName>
</protein>
<feature type="compositionally biased region" description="Polar residues" evidence="1">
    <location>
        <begin position="157"/>
        <end position="175"/>
    </location>
</feature>
<dbReference type="OrthoDB" id="56583at2759"/>
<sequence>MRLLPLRRTDSRPKTAGREEIQESDTPPERTTASTWKTEMKIRSRIGSLKPAIARPPRPSIGHDVPKRRNKNWFRRVFTKQSHHDPKDNHFATDRTAVADKRRTPTTCGNTSSDETLSHDSPNDESSQSDSMLGQKNFDATMSLLMSFSTDEAGYSSEETPTFSLPPNHTETQHNNPKENEQEIIFTPDEHFKQTGSCHESEDDKGETEFVPQFDRKEIISALFPKGHPSERRKGRSPPSSHVVSKDKMAALRQFLRQRKDAYGNVGAMVLKPPCDLASVESPICHPSTAGSSACSQTASTKRSTIPRLAGDAYDDHELPEDDQDEATIQVDSSSVIGMEITWDPTWELLNANDSPVSVSRSKLRSLQDVDQDADETGRCLLGCFQEEESSAESIFPLDFPPLSALHRQLEDNSVFVLGFHFDPLRFPSDCEDELEIVFEEETERNPLPEEEESVHFEPTTIDDMQTLESSMLWSNGTGSWKSTQNNLQSSDKKMVALTPSFRQQSVTYDRTLLFEDFSISSHDDFSRVTNSSVVVQNLVGLCTGE</sequence>
<feature type="compositionally biased region" description="Basic residues" evidence="1">
    <location>
        <begin position="66"/>
        <end position="78"/>
    </location>
</feature>
<evidence type="ECO:0000313" key="3">
    <source>
        <dbReference type="Proteomes" id="UP000693970"/>
    </source>
</evidence>
<reference evidence="2" key="2">
    <citation type="submission" date="2021-04" db="EMBL/GenBank/DDBJ databases">
        <authorList>
            <person name="Podell S."/>
        </authorList>
    </citation>
    <scope>NUCLEOTIDE SEQUENCE</scope>
    <source>
        <strain evidence="2">Hildebrandi</strain>
    </source>
</reference>
<name>A0A9K3LL64_9STRA</name>
<feature type="region of interest" description="Disordered" evidence="1">
    <location>
        <begin position="151"/>
        <end position="177"/>
    </location>
</feature>
<evidence type="ECO:0000256" key="1">
    <source>
        <dbReference type="SAM" id="MobiDB-lite"/>
    </source>
</evidence>
<dbReference type="Proteomes" id="UP000693970">
    <property type="component" value="Unassembled WGS sequence"/>
</dbReference>
<reference evidence="2" key="1">
    <citation type="journal article" date="2021" name="Sci. Rep.">
        <title>Diploid genomic architecture of Nitzschia inconspicua, an elite biomass production diatom.</title>
        <authorList>
            <person name="Oliver A."/>
            <person name="Podell S."/>
            <person name="Pinowska A."/>
            <person name="Traller J.C."/>
            <person name="Smith S.R."/>
            <person name="McClure R."/>
            <person name="Beliaev A."/>
            <person name="Bohutskyi P."/>
            <person name="Hill E.A."/>
            <person name="Rabines A."/>
            <person name="Zheng H."/>
            <person name="Allen L.Z."/>
            <person name="Kuo A."/>
            <person name="Grigoriev I.V."/>
            <person name="Allen A.E."/>
            <person name="Hazlebeck D."/>
            <person name="Allen E.E."/>
        </authorList>
    </citation>
    <scope>NUCLEOTIDE SEQUENCE</scope>
    <source>
        <strain evidence="2">Hildebrandi</strain>
    </source>
</reference>
<feature type="compositionally biased region" description="Basic and acidic residues" evidence="1">
    <location>
        <begin position="7"/>
        <end position="21"/>
    </location>
</feature>
<organism evidence="2 3">
    <name type="scientific">Nitzschia inconspicua</name>
    <dbReference type="NCBI Taxonomy" id="303405"/>
    <lineage>
        <taxon>Eukaryota</taxon>
        <taxon>Sar</taxon>
        <taxon>Stramenopiles</taxon>
        <taxon>Ochrophyta</taxon>
        <taxon>Bacillariophyta</taxon>
        <taxon>Bacillariophyceae</taxon>
        <taxon>Bacillariophycidae</taxon>
        <taxon>Bacillariales</taxon>
        <taxon>Bacillariaceae</taxon>
        <taxon>Nitzschia</taxon>
    </lineage>
</organism>
<feature type="compositionally biased region" description="Polar residues" evidence="1">
    <location>
        <begin position="105"/>
        <end position="115"/>
    </location>
</feature>
<keyword evidence="3" id="KW-1185">Reference proteome</keyword>
<proteinExistence type="predicted"/>
<gene>
    <name evidence="2" type="ORF">IV203_037349</name>
</gene>
<feature type="compositionally biased region" description="Polar residues" evidence="1">
    <location>
        <begin position="124"/>
        <end position="133"/>
    </location>
</feature>
<feature type="region of interest" description="Disordered" evidence="1">
    <location>
        <begin position="222"/>
        <end position="246"/>
    </location>
</feature>
<comment type="caution">
    <text evidence="2">The sequence shown here is derived from an EMBL/GenBank/DDBJ whole genome shotgun (WGS) entry which is preliminary data.</text>
</comment>
<feature type="compositionally biased region" description="Basic and acidic residues" evidence="1">
    <location>
        <begin position="82"/>
        <end position="103"/>
    </location>
</feature>
<evidence type="ECO:0000313" key="2">
    <source>
        <dbReference type="EMBL" id="KAG7364147.1"/>
    </source>
</evidence>
<accession>A0A9K3LL64</accession>
<feature type="region of interest" description="Disordered" evidence="1">
    <location>
        <begin position="1"/>
        <end position="133"/>
    </location>
</feature>
<dbReference type="AlphaFoldDB" id="A0A9K3LL64"/>